<gene>
    <name evidence="1" type="ORF">DVS81_20205</name>
</gene>
<dbReference type="AlphaFoldDB" id="A0A369XH65"/>
<organism evidence="1 2">
    <name type="scientific">Candidatus Accumulibacter meliphilus</name>
    <dbReference type="NCBI Taxonomy" id="2211374"/>
    <lineage>
        <taxon>Bacteria</taxon>
        <taxon>Pseudomonadati</taxon>
        <taxon>Pseudomonadota</taxon>
        <taxon>Betaproteobacteria</taxon>
        <taxon>Candidatus Accumulibacter</taxon>
    </lineage>
</organism>
<evidence type="ECO:0000313" key="1">
    <source>
        <dbReference type="EMBL" id="RDE48785.1"/>
    </source>
</evidence>
<reference evidence="1 2" key="1">
    <citation type="submission" date="2018-05" db="EMBL/GenBank/DDBJ databases">
        <title>Integrated omic analyses show evidence that a Ca. Accumulibacter phosphatis strain performs denitrification under micro-aerobic conditions.</title>
        <authorList>
            <person name="Camejo P.Y."/>
            <person name="Katherine M.D."/>
            <person name="Daniel N.R."/>
        </authorList>
    </citation>
    <scope>NUCLEOTIDE SEQUENCE [LARGE SCALE GENOMIC DNA]</scope>
    <source>
        <strain evidence="1">UW-LDO-IC</strain>
    </source>
</reference>
<protein>
    <submittedName>
        <fullName evidence="1">Uncharacterized protein</fullName>
    </submittedName>
</protein>
<dbReference type="Proteomes" id="UP000253831">
    <property type="component" value="Unassembled WGS sequence"/>
</dbReference>
<evidence type="ECO:0000313" key="2">
    <source>
        <dbReference type="Proteomes" id="UP000253831"/>
    </source>
</evidence>
<dbReference type="EMBL" id="QPGA01000089">
    <property type="protein sequence ID" value="RDE48785.1"/>
    <property type="molecule type" value="Genomic_DNA"/>
</dbReference>
<dbReference type="PANTHER" id="PTHR39431:SF1">
    <property type="entry name" value="FRPA_C-RELATED PROTEIN"/>
    <property type="match status" value="1"/>
</dbReference>
<proteinExistence type="predicted"/>
<comment type="caution">
    <text evidence="1">The sequence shown here is derived from an EMBL/GenBank/DDBJ whole genome shotgun (WGS) entry which is preliminary data.</text>
</comment>
<sequence>MTAPGAALVTLYKATVDVQEQHKVEVGDLLNIAGNGLSFAGGALAVAGVGAAITLPLAAGGIAVAVLGMVANQNAWVVNDVGTAWHGSTASIYGNVSPTTNTTFLSSQTASPLRVDPLILDLDNDGLETLGINSNDPILFDHNGNGVKTGTGWVKSDDAFLVLVLDRNGNGSIDNGRELFGDSTPLSAGGVAADGFAALAQEDTNGDGKVDSLDARFANLRLWRDFNQDGISQAGELFTLASQNIIALNLAKTANSQLLANGNQIADLGGYVRSDGRTGTLGEVTAHLGDIKLASNPFYSRLTDLIALTEQARSLPTAAGSALATQLAAYAAETTRSGQLARLDDLLKAWADTSSMATTATGAFAGVKLTVNFAGVSSGSSAWHAWLDKLSILERFNGQTFLPVPATGTTLGIDFFNTRETLLDASYAALKASVYGGLLLQTRLKPYLEDIGLTVDENGVQVDFSAMESRLDAAYQADSPNAFIDRLELIKHAGQSLEPMGWHGEQKLATWISDAEASGTWATTRAAIGAEFTTTPVAGDEIELCTSAKDSDVYRRGGGYGVAKAVRKCELIPKLFERTLDACSRGVA</sequence>
<name>A0A369XH65_9PROT</name>
<accession>A0A369XH65</accession>
<dbReference type="PANTHER" id="PTHR39431">
    <property type="entry name" value="FRPA/C-RELATED PROTEIN"/>
    <property type="match status" value="1"/>
</dbReference>